<dbReference type="Proteomes" id="UP000078560">
    <property type="component" value="Unassembled WGS sequence"/>
</dbReference>
<gene>
    <name evidence="2" type="ORF">POVCU2_0078140</name>
</gene>
<reference evidence="3" key="1">
    <citation type="submission" date="2016-05" db="EMBL/GenBank/DDBJ databases">
        <authorList>
            <person name="Naeem Raeece"/>
        </authorList>
    </citation>
    <scope>NUCLEOTIDE SEQUENCE [LARGE SCALE GENOMIC DNA]</scope>
</reference>
<dbReference type="EMBL" id="FLQU01001442">
    <property type="protein sequence ID" value="SBS92999.1"/>
    <property type="molecule type" value="Genomic_DNA"/>
</dbReference>
<keyword evidence="1" id="KW-0812">Transmembrane</keyword>
<proteinExistence type="predicted"/>
<dbReference type="AlphaFoldDB" id="A0A1A8WMB9"/>
<name>A0A1A8WMB9_PLAOA</name>
<protein>
    <submittedName>
        <fullName evidence="2">PIR Superfamily Protein</fullName>
    </submittedName>
</protein>
<keyword evidence="1" id="KW-1133">Transmembrane helix</keyword>
<keyword evidence="1" id="KW-0472">Membrane</keyword>
<feature type="transmembrane region" description="Helical" evidence="1">
    <location>
        <begin position="282"/>
        <end position="302"/>
    </location>
</feature>
<organism evidence="2 3">
    <name type="scientific">Plasmodium ovale curtisi</name>
    <dbReference type="NCBI Taxonomy" id="864141"/>
    <lineage>
        <taxon>Eukaryota</taxon>
        <taxon>Sar</taxon>
        <taxon>Alveolata</taxon>
        <taxon>Apicomplexa</taxon>
        <taxon>Aconoidasida</taxon>
        <taxon>Haemosporida</taxon>
        <taxon>Plasmodiidae</taxon>
        <taxon>Plasmodium</taxon>
        <taxon>Plasmodium (Plasmodium)</taxon>
    </lineage>
</organism>
<evidence type="ECO:0000313" key="3">
    <source>
        <dbReference type="Proteomes" id="UP000078560"/>
    </source>
</evidence>
<evidence type="ECO:0000256" key="1">
    <source>
        <dbReference type="SAM" id="Phobius"/>
    </source>
</evidence>
<accession>A0A1A8WMB9</accession>
<evidence type="ECO:0000313" key="2">
    <source>
        <dbReference type="EMBL" id="SBS92999.1"/>
    </source>
</evidence>
<sequence>MDTNSIDYFFQNLKDRYSYLMSLPLYTIYQNFSLYYNYKEYREDICKHYIHGSIPPFIELRQICRAVYKTLSELDLKILKELDDNCKSYEYVSYFLHDKIKNTDTNNNFEELYTTLSNILIYPVEGKKCDIIRFDLNKDTFDKKKELYFHSEILYWIKLKNESTFHFDEDFCKNYINKCFNFYTEKIKNSNCEEFRHYEKELKKFSNNFNATIKFLKENAINITENEIELPIKTVCPADEHSTELTETGRNPEYRNQVMEYNPANPNLQPMSLGSPDAYTNVNAGIVSGTLFGTFLLSLFFWKFTPLGSRIQHKIWSTKNNYNIENKTDEIILDTSDNEDIYSYNNEYHIQYNSA</sequence>